<evidence type="ECO:0000256" key="5">
    <source>
        <dbReference type="ARBA" id="ARBA00023326"/>
    </source>
</evidence>
<comment type="similarity">
    <text evidence="1">Belongs to the glycosyl hydrolase 9 (cellulase E) family.</text>
</comment>
<dbReference type="Gene3D" id="3.20.20.370">
    <property type="entry name" value="Glycoside hydrolase/deacetylase"/>
    <property type="match status" value="1"/>
</dbReference>
<dbReference type="RefSeq" id="WP_130023755.1">
    <property type="nucleotide sequence ID" value="NZ_SEWF01000056.1"/>
</dbReference>
<dbReference type="GO" id="GO:0000272">
    <property type="term" value="P:polysaccharide catabolic process"/>
    <property type="evidence" value="ECO:0007669"/>
    <property type="project" value="UniProtKB-KW"/>
</dbReference>
<keyword evidence="3" id="KW-0119">Carbohydrate metabolism</keyword>
<proteinExistence type="inferred from homology"/>
<feature type="domain" description="NodB homology" evidence="6">
    <location>
        <begin position="611"/>
        <end position="821"/>
    </location>
</feature>
<gene>
    <name evidence="7" type="ORF">EWM59_23810</name>
</gene>
<dbReference type="Pfam" id="PF01522">
    <property type="entry name" value="Polysacc_deac_1"/>
    <property type="match status" value="1"/>
</dbReference>
<dbReference type="InterPro" id="IPR008928">
    <property type="entry name" value="6-hairpin_glycosidase_sf"/>
</dbReference>
<evidence type="ECO:0000313" key="7">
    <source>
        <dbReference type="EMBL" id="RYU93115.1"/>
    </source>
</evidence>
<dbReference type="CDD" id="cd10917">
    <property type="entry name" value="CE4_NodB_like_6s_7s"/>
    <property type="match status" value="1"/>
</dbReference>
<evidence type="ECO:0000256" key="4">
    <source>
        <dbReference type="ARBA" id="ARBA00023295"/>
    </source>
</evidence>
<evidence type="ECO:0000256" key="3">
    <source>
        <dbReference type="ARBA" id="ARBA00023277"/>
    </source>
</evidence>
<evidence type="ECO:0000313" key="8">
    <source>
        <dbReference type="Proteomes" id="UP000293162"/>
    </source>
</evidence>
<reference evidence="7 8" key="1">
    <citation type="submission" date="2019-02" db="EMBL/GenBank/DDBJ databases">
        <title>Bacterial novel species Emticicia sp. 17J42-9 isolated from soil.</title>
        <authorList>
            <person name="Jung H.-Y."/>
        </authorList>
    </citation>
    <scope>NUCLEOTIDE SEQUENCE [LARGE SCALE GENOMIC DNA]</scope>
    <source>
        <strain evidence="7 8">17J42-9</strain>
    </source>
</reference>
<dbReference type="GO" id="GO:0008810">
    <property type="term" value="F:cellulase activity"/>
    <property type="evidence" value="ECO:0007669"/>
    <property type="project" value="InterPro"/>
</dbReference>
<dbReference type="PROSITE" id="PS51677">
    <property type="entry name" value="NODB"/>
    <property type="match status" value="1"/>
</dbReference>
<accession>A0A4Q5LUB2</accession>
<dbReference type="InterPro" id="IPR001701">
    <property type="entry name" value="Glyco_hydro_9"/>
</dbReference>
<dbReference type="InterPro" id="IPR014756">
    <property type="entry name" value="Ig_E-set"/>
</dbReference>
<dbReference type="Pfam" id="PF02927">
    <property type="entry name" value="CelD_N"/>
    <property type="match status" value="1"/>
</dbReference>
<evidence type="ECO:0000259" key="6">
    <source>
        <dbReference type="PROSITE" id="PS51677"/>
    </source>
</evidence>
<keyword evidence="2" id="KW-0378">Hydrolase</keyword>
<evidence type="ECO:0000256" key="2">
    <source>
        <dbReference type="ARBA" id="ARBA00022801"/>
    </source>
</evidence>
<dbReference type="InterPro" id="IPR011330">
    <property type="entry name" value="Glyco_hydro/deAcase_b/a-brl"/>
</dbReference>
<sequence>MKFLKTLLFTLIFPYIGFTQQYIRVNQLGYLPDAIKVAVLLSKESTPVHAFEIRDALTDKTVFTSDKIQSHGAFGNFTTSYRLDFSAFRKQGAYYIYLPKTQSVKFRVAPDVYAGTADFLLTYMRQQRCGYNPFLKDSCHTQDGFIVYHPDPKKDSTYINVVGGWHDASDYLQYTTTTANAIYQMLLAYQHNPSAFKDAYNANGQEGTNGIPDILDEVKWGIDWLLRMNPAYGEMYNQIADDRDHSGLRLPTQDVANYGKGKMRPVYFCTGKPQGAFQYKSRATGIASTAGKYASTFALGSKILQKYYPDYAKTLKTKAVEAYDWGKKNPGACQTAPCKAPYFYEEDNWTDDMELAGAELAKLTADKSYLKDAVGFSKEETVTPWMVNDTARHYQWYPFMNAGHYQIASQTTDKQTYLSYYEKGLDAIQTRAKKNPFLNGIPFIWCSNNLVSATLTQLHLYRKMGGKGFTEMEAALRDWLFGCNPWGTAMIVGLPKTGDSPEDPHSSFSIKYNYPIDGGLVDGPVRNSIFSGLKYVNLHSPDEYADFQSTMAVYHDDFGDYSTNEPTMDGTASLTYYLSTLETVNPVAIPASAQKLTFTKGAITRFNPQQKVIRLAFTGHDFYEGGNIIRNTLKKNAIKASFFFTGDFYRNPETQSLIKYLQADGHYLGGHSDKHLLYNDWTKRDSLLVNREEFEKDLKANYEAMADFGITKEKALYFMPPYEWYNETIAEWAKASGLQLINFTSGTGANRDYTYPEMGARYAGNQTLMNDILKYEANAKDKLNGFVLLLHLGTDPRRKEKFYNRLDELIKILKKKGYQFERL</sequence>
<keyword evidence="5" id="KW-0624">Polysaccharide degradation</keyword>
<keyword evidence="8" id="KW-1185">Reference proteome</keyword>
<organism evidence="7 8">
    <name type="scientific">Emticicia agri</name>
    <dbReference type="NCBI Taxonomy" id="2492393"/>
    <lineage>
        <taxon>Bacteria</taxon>
        <taxon>Pseudomonadati</taxon>
        <taxon>Bacteroidota</taxon>
        <taxon>Cytophagia</taxon>
        <taxon>Cytophagales</taxon>
        <taxon>Leadbetterellaceae</taxon>
        <taxon>Emticicia</taxon>
    </lineage>
</organism>
<dbReference type="Pfam" id="PF00759">
    <property type="entry name" value="Glyco_hydro_9"/>
    <property type="match status" value="1"/>
</dbReference>
<name>A0A4Q5LUB2_9BACT</name>
<dbReference type="SUPFAM" id="SSF88713">
    <property type="entry name" value="Glycoside hydrolase/deacetylase"/>
    <property type="match status" value="1"/>
</dbReference>
<dbReference type="AlphaFoldDB" id="A0A4Q5LUB2"/>
<dbReference type="Proteomes" id="UP000293162">
    <property type="component" value="Unassembled WGS sequence"/>
</dbReference>
<dbReference type="GO" id="GO:0016810">
    <property type="term" value="F:hydrolase activity, acting on carbon-nitrogen (but not peptide) bonds"/>
    <property type="evidence" value="ECO:0007669"/>
    <property type="project" value="InterPro"/>
</dbReference>
<dbReference type="OrthoDB" id="9808897at2"/>
<dbReference type="Gene3D" id="1.50.10.10">
    <property type="match status" value="1"/>
</dbReference>
<dbReference type="InterPro" id="IPR002509">
    <property type="entry name" value="NODB_dom"/>
</dbReference>
<keyword evidence="4" id="KW-0326">Glycosidase</keyword>
<dbReference type="InterPro" id="IPR012341">
    <property type="entry name" value="6hp_glycosidase-like_sf"/>
</dbReference>
<dbReference type="CDD" id="cd02850">
    <property type="entry name" value="E_set_Cellulase_N"/>
    <property type="match status" value="1"/>
</dbReference>
<evidence type="ECO:0000256" key="1">
    <source>
        <dbReference type="ARBA" id="ARBA00007072"/>
    </source>
</evidence>
<dbReference type="InterPro" id="IPR013783">
    <property type="entry name" value="Ig-like_fold"/>
</dbReference>
<dbReference type="SUPFAM" id="SSF81296">
    <property type="entry name" value="E set domains"/>
    <property type="match status" value="1"/>
</dbReference>
<comment type="caution">
    <text evidence="7">The sequence shown here is derived from an EMBL/GenBank/DDBJ whole genome shotgun (WGS) entry which is preliminary data.</text>
</comment>
<dbReference type="SUPFAM" id="SSF48208">
    <property type="entry name" value="Six-hairpin glycosidases"/>
    <property type="match status" value="1"/>
</dbReference>
<dbReference type="InterPro" id="IPR004197">
    <property type="entry name" value="Cellulase_Ig-like"/>
</dbReference>
<dbReference type="EMBL" id="SEWF01000056">
    <property type="protein sequence ID" value="RYU93115.1"/>
    <property type="molecule type" value="Genomic_DNA"/>
</dbReference>
<dbReference type="Gene3D" id="2.60.40.10">
    <property type="entry name" value="Immunoglobulins"/>
    <property type="match status" value="1"/>
</dbReference>
<protein>
    <submittedName>
        <fullName evidence="7">Cellulase</fullName>
    </submittedName>
</protein>
<dbReference type="PANTHER" id="PTHR22298">
    <property type="entry name" value="ENDO-1,4-BETA-GLUCANASE"/>
    <property type="match status" value="1"/>
</dbReference>